<organism evidence="2 3">
    <name type="scientific">Pseudomonas phage vB_PaeM_PS119XW</name>
    <dbReference type="NCBI Taxonomy" id="2601632"/>
    <lineage>
        <taxon>Viruses</taxon>
        <taxon>Duplodnaviria</taxon>
        <taxon>Heunggongvirae</taxon>
        <taxon>Uroviricota</taxon>
        <taxon>Caudoviricetes</taxon>
        <taxon>Chimalliviridae</taxon>
        <taxon>Pawinskivirus</taxon>
        <taxon>Pawinskivirus PS119XW</taxon>
    </lineage>
</organism>
<sequence>MNYSIIEAPILVKMSLRSIIENKLYEQSGSLCRYIKTILKNGTVRRYRVVMAIDDTDGALVGYILHNTGRRNLCMFYVKPEFRRKGVGSGMVKELRRLTGSKLLRGYYGFHGYQHFYEKHYIYQVDADFTTEETKRILRGEVKASSILKYRQHKLRLKTKQLVGEA</sequence>
<protein>
    <recommendedName>
        <fullName evidence="1">N-acetyltransferase domain-containing protein</fullName>
    </recommendedName>
</protein>
<dbReference type="Pfam" id="PF13508">
    <property type="entry name" value="Acetyltransf_7"/>
    <property type="match status" value="1"/>
</dbReference>
<reference evidence="2 3" key="1">
    <citation type="submission" date="2019-06" db="EMBL/GenBank/DDBJ databases">
        <title>A distant relative of Phikzvirus genus phages from a therapeutic phage collection.</title>
        <authorList>
            <person name="Hejnowicz M.S."/>
            <person name="Dabrowski K."/>
            <person name="Gawor J."/>
            <person name="Weber-Dabrowska B."/>
            <person name="Gromadka R."/>
            <person name="Lobocka M.B."/>
        </authorList>
    </citation>
    <scope>NUCLEOTIDE SEQUENCE [LARGE SCALE GENOMIC DNA]</scope>
</reference>
<dbReference type="RefSeq" id="YP_010661050.1">
    <property type="nucleotide sequence ID" value="NC_070882.1"/>
</dbReference>
<dbReference type="SUPFAM" id="SSF55729">
    <property type="entry name" value="Acyl-CoA N-acyltransferases (Nat)"/>
    <property type="match status" value="1"/>
</dbReference>
<dbReference type="Gene3D" id="3.40.630.30">
    <property type="match status" value="1"/>
</dbReference>
<dbReference type="CDD" id="cd04301">
    <property type="entry name" value="NAT_SF"/>
    <property type="match status" value="1"/>
</dbReference>
<dbReference type="KEGG" id="vg:77937060"/>
<dbReference type="InterPro" id="IPR016181">
    <property type="entry name" value="Acyl_CoA_acyltransferase"/>
</dbReference>
<feature type="domain" description="N-acetyltransferase" evidence="1">
    <location>
        <begin position="6"/>
        <end position="162"/>
    </location>
</feature>
<dbReference type="GeneID" id="77937060"/>
<dbReference type="InterPro" id="IPR000182">
    <property type="entry name" value="GNAT_dom"/>
</dbReference>
<evidence type="ECO:0000259" key="1">
    <source>
        <dbReference type="PROSITE" id="PS51186"/>
    </source>
</evidence>
<dbReference type="GO" id="GO:0016747">
    <property type="term" value="F:acyltransferase activity, transferring groups other than amino-acyl groups"/>
    <property type="evidence" value="ECO:0007669"/>
    <property type="project" value="InterPro"/>
</dbReference>
<evidence type="ECO:0000313" key="2">
    <source>
        <dbReference type="EMBL" id="QEM42039.1"/>
    </source>
</evidence>
<name>A0A5C1K8B0_9CAUD</name>
<accession>A0A5C1K8B0</accession>
<dbReference type="PROSITE" id="PS51186">
    <property type="entry name" value="GNAT"/>
    <property type="match status" value="1"/>
</dbReference>
<keyword evidence="3" id="KW-1185">Reference proteome</keyword>
<proteinExistence type="predicted"/>
<dbReference type="EMBL" id="MN103543">
    <property type="protein sequence ID" value="QEM42039.1"/>
    <property type="molecule type" value="Genomic_DNA"/>
</dbReference>
<evidence type="ECO:0000313" key="3">
    <source>
        <dbReference type="Proteomes" id="UP000322144"/>
    </source>
</evidence>
<dbReference type="Proteomes" id="UP000322144">
    <property type="component" value="Segment"/>
</dbReference>